<dbReference type="Proteomes" id="UP001279642">
    <property type="component" value="Unassembled WGS sequence"/>
</dbReference>
<dbReference type="Gene3D" id="3.40.50.10420">
    <property type="entry name" value="NagB/RpiA/CoA transferase-like"/>
    <property type="match status" value="1"/>
</dbReference>
<dbReference type="RefSeq" id="WP_320509078.1">
    <property type="nucleotide sequence ID" value="NZ_JAXCLW010000003.1"/>
</dbReference>
<name>A0ABU5ECS3_9PROT</name>
<keyword evidence="2 4" id="KW-0547">Nucleotide-binding</keyword>
<accession>A0ABU5ECS3</accession>
<dbReference type="PANTHER" id="PTHR23407">
    <property type="entry name" value="ATPASE INHIBITOR/5-FORMYLTETRAHYDROFOLATE CYCLO-LIGASE"/>
    <property type="match status" value="1"/>
</dbReference>
<dbReference type="InterPro" id="IPR037171">
    <property type="entry name" value="NagB/RpiA_transferase-like"/>
</dbReference>
<comment type="caution">
    <text evidence="5">The sequence shown here is derived from an EMBL/GenBank/DDBJ whole genome shotgun (WGS) entry which is preliminary data.</text>
</comment>
<dbReference type="PANTHER" id="PTHR23407:SF1">
    <property type="entry name" value="5-FORMYLTETRAHYDROFOLATE CYCLO-LIGASE"/>
    <property type="match status" value="1"/>
</dbReference>
<sequence length="193" mass="21542">MTVALTPAEVKQWRRSERERLIALRLQQAADLRSQWTDKIAAALFSLLKEAKGPVSFYWPFKGEPDLRPMMRELAGASVQLALPVVVVKGQPMQFRPWAPRCKMVPGIWNIPVPDTAETVVPAILLAPVVGFDPRGFRLGYGGGYFDRTLAQLHGDRQVFGIGYDCLEIPTIHPQGYDIPMTMIVTQSGRVVN</sequence>
<dbReference type="InterPro" id="IPR024185">
    <property type="entry name" value="FTHF_cligase-like_sf"/>
</dbReference>
<reference evidence="5 6" key="1">
    <citation type="journal article" date="2016" name="Antonie Van Leeuwenhoek">
        <title>Dongia soli sp. nov., isolated from soil from Dokdo, Korea.</title>
        <authorList>
            <person name="Kim D.U."/>
            <person name="Lee H."/>
            <person name="Kim H."/>
            <person name="Kim S.G."/>
            <person name="Ka J.O."/>
        </authorList>
    </citation>
    <scope>NUCLEOTIDE SEQUENCE [LARGE SCALE GENOMIC DNA]</scope>
    <source>
        <strain evidence="5 6">D78</strain>
    </source>
</reference>
<organism evidence="5 6">
    <name type="scientific">Dongia soli</name>
    <dbReference type="NCBI Taxonomy" id="600628"/>
    <lineage>
        <taxon>Bacteria</taxon>
        <taxon>Pseudomonadati</taxon>
        <taxon>Pseudomonadota</taxon>
        <taxon>Alphaproteobacteria</taxon>
        <taxon>Rhodospirillales</taxon>
        <taxon>Dongiaceae</taxon>
        <taxon>Dongia</taxon>
    </lineage>
</organism>
<evidence type="ECO:0000256" key="2">
    <source>
        <dbReference type="ARBA" id="ARBA00022741"/>
    </source>
</evidence>
<dbReference type="PIRSF" id="PIRSF006806">
    <property type="entry name" value="FTHF_cligase"/>
    <property type="match status" value="1"/>
</dbReference>
<keyword evidence="4" id="KW-0479">Metal-binding</keyword>
<evidence type="ECO:0000256" key="3">
    <source>
        <dbReference type="ARBA" id="ARBA00022840"/>
    </source>
</evidence>
<dbReference type="SUPFAM" id="SSF100950">
    <property type="entry name" value="NagB/RpiA/CoA transferase-like"/>
    <property type="match status" value="1"/>
</dbReference>
<keyword evidence="5" id="KW-0436">Ligase</keyword>
<comment type="catalytic activity">
    <reaction evidence="4">
        <text>(6S)-5-formyl-5,6,7,8-tetrahydrofolate + ATP = (6R)-5,10-methenyltetrahydrofolate + ADP + phosphate</text>
        <dbReference type="Rhea" id="RHEA:10488"/>
        <dbReference type="ChEBI" id="CHEBI:30616"/>
        <dbReference type="ChEBI" id="CHEBI:43474"/>
        <dbReference type="ChEBI" id="CHEBI:57455"/>
        <dbReference type="ChEBI" id="CHEBI:57457"/>
        <dbReference type="ChEBI" id="CHEBI:456216"/>
        <dbReference type="EC" id="6.3.3.2"/>
    </reaction>
</comment>
<gene>
    <name evidence="5" type="ORF">SMD27_14295</name>
</gene>
<evidence type="ECO:0000256" key="1">
    <source>
        <dbReference type="ARBA" id="ARBA00010638"/>
    </source>
</evidence>
<comment type="similarity">
    <text evidence="1 4">Belongs to the 5-formyltetrahydrofolate cyclo-ligase family.</text>
</comment>
<keyword evidence="4" id="KW-0460">Magnesium</keyword>
<protein>
    <recommendedName>
        <fullName evidence="4">5-formyltetrahydrofolate cyclo-ligase</fullName>
        <ecNumber evidence="4">6.3.3.2</ecNumber>
    </recommendedName>
</protein>
<dbReference type="NCBIfam" id="TIGR02727">
    <property type="entry name" value="MTHFS_bact"/>
    <property type="match status" value="1"/>
</dbReference>
<evidence type="ECO:0000313" key="6">
    <source>
        <dbReference type="Proteomes" id="UP001279642"/>
    </source>
</evidence>
<dbReference type="EC" id="6.3.3.2" evidence="4"/>
<evidence type="ECO:0000256" key="4">
    <source>
        <dbReference type="RuleBase" id="RU361279"/>
    </source>
</evidence>
<keyword evidence="3 4" id="KW-0067">ATP-binding</keyword>
<dbReference type="InterPro" id="IPR002698">
    <property type="entry name" value="FTHF_cligase"/>
</dbReference>
<dbReference type="GO" id="GO:0030272">
    <property type="term" value="F:5-formyltetrahydrofolate cyclo-ligase activity"/>
    <property type="evidence" value="ECO:0007669"/>
    <property type="project" value="UniProtKB-EC"/>
</dbReference>
<dbReference type="Pfam" id="PF01812">
    <property type="entry name" value="5-FTHF_cyc-lig"/>
    <property type="match status" value="1"/>
</dbReference>
<dbReference type="EMBL" id="JAXCLW010000003">
    <property type="protein sequence ID" value="MDY0884018.1"/>
    <property type="molecule type" value="Genomic_DNA"/>
</dbReference>
<comment type="cofactor">
    <cofactor evidence="4">
        <name>Mg(2+)</name>
        <dbReference type="ChEBI" id="CHEBI:18420"/>
    </cofactor>
</comment>
<evidence type="ECO:0000313" key="5">
    <source>
        <dbReference type="EMBL" id="MDY0884018.1"/>
    </source>
</evidence>
<proteinExistence type="inferred from homology"/>
<keyword evidence="6" id="KW-1185">Reference proteome</keyword>